<dbReference type="Proteomes" id="UP000660262">
    <property type="component" value="Unassembled WGS sequence"/>
</dbReference>
<feature type="compositionally biased region" description="Polar residues" evidence="1">
    <location>
        <begin position="229"/>
        <end position="238"/>
    </location>
</feature>
<organism evidence="2 3">
    <name type="scientific">Pycnococcus provasolii</name>
    <dbReference type="NCBI Taxonomy" id="41880"/>
    <lineage>
        <taxon>Eukaryota</taxon>
        <taxon>Viridiplantae</taxon>
        <taxon>Chlorophyta</taxon>
        <taxon>Pseudoscourfieldiophyceae</taxon>
        <taxon>Pseudoscourfieldiales</taxon>
        <taxon>Pycnococcaceae</taxon>
        <taxon>Pycnococcus</taxon>
    </lineage>
</organism>
<sequence length="331" mass="36112">MASPVVWPQPEKMLLSLLVEEEKLLREEEEEDAARKKLTTVVLLTAALILCDDDDATAKRVLDEVRLWGGSRLGRKYSVPKWLSHWVNIEAKLATLNTANRLDEGDGSHHATFIPIRHPHPQRITGSGRLPFGYLVVWFGLGWCCSKIQEQFAAAVSKWIQEHRAGEPVSYPYASNNFRRRLTEDVKKTSASSSRRLASMPAMKRRAATADELASEEAAEISMGGGDSMPSNEWHSVHSSMERESWDSSSDGAGRHLLGKKGRPRPVVPAAAAAAAAGAGGDAGHNVAWERDCQQQLVDVGMLAVHGVHVEFPTEEAAAEAQAALQAQVVG</sequence>
<reference evidence="2" key="1">
    <citation type="submission" date="2020-10" db="EMBL/GenBank/DDBJ databases">
        <title>Unveiling of a novel bifunctional photoreceptor, Dualchrome1, isolated from a cosmopolitan green alga.</title>
        <authorList>
            <person name="Suzuki S."/>
            <person name="Kawachi M."/>
        </authorList>
    </citation>
    <scope>NUCLEOTIDE SEQUENCE</scope>
    <source>
        <strain evidence="2">NIES 2893</strain>
    </source>
</reference>
<dbReference type="AlphaFoldDB" id="A0A830HQC6"/>
<proteinExistence type="predicted"/>
<feature type="region of interest" description="Disordered" evidence="1">
    <location>
        <begin position="184"/>
        <end position="264"/>
    </location>
</feature>
<evidence type="ECO:0000256" key="1">
    <source>
        <dbReference type="SAM" id="MobiDB-lite"/>
    </source>
</evidence>
<accession>A0A830HQC6</accession>
<evidence type="ECO:0000313" key="3">
    <source>
        <dbReference type="Proteomes" id="UP000660262"/>
    </source>
</evidence>
<gene>
    <name evidence="2" type="ORF">PPROV_000593900</name>
</gene>
<protein>
    <submittedName>
        <fullName evidence="2">Uncharacterized protein</fullName>
    </submittedName>
</protein>
<comment type="caution">
    <text evidence="2">The sequence shown here is derived from an EMBL/GenBank/DDBJ whole genome shotgun (WGS) entry which is preliminary data.</text>
</comment>
<name>A0A830HQC6_9CHLO</name>
<dbReference type="EMBL" id="BNJQ01000015">
    <property type="protein sequence ID" value="GHP07197.1"/>
    <property type="molecule type" value="Genomic_DNA"/>
</dbReference>
<evidence type="ECO:0000313" key="2">
    <source>
        <dbReference type="EMBL" id="GHP07197.1"/>
    </source>
</evidence>
<keyword evidence="3" id="KW-1185">Reference proteome</keyword>